<dbReference type="AlphaFoldDB" id="A0A179DHK2"/>
<comment type="caution">
    <text evidence="1">The sequence shown here is derived from an EMBL/GenBank/DDBJ whole genome shotgun (WGS) entry which is preliminary data.</text>
</comment>
<reference evidence="1 2" key="1">
    <citation type="submission" date="2016-04" db="EMBL/GenBank/DDBJ databases">
        <authorList>
            <person name="Evans L.H."/>
            <person name="Alamgir A."/>
            <person name="Owens N."/>
            <person name="Weber N.D."/>
            <person name="Virtaneva K."/>
            <person name="Barbian K."/>
            <person name="Babar A."/>
            <person name="Rosenke K."/>
        </authorList>
    </citation>
    <scope>NUCLEOTIDE SEQUENCE [LARGE SCALE GENOMIC DNA]</scope>
    <source>
        <strain evidence="1 2">CCM 8644</strain>
    </source>
</reference>
<dbReference type="Pfam" id="PF10504">
    <property type="entry name" value="DUF2452"/>
    <property type="match status" value="1"/>
</dbReference>
<evidence type="ECO:0000313" key="2">
    <source>
        <dbReference type="Proteomes" id="UP000078459"/>
    </source>
</evidence>
<dbReference type="OrthoDB" id="662061at2"/>
<organism evidence="1 2">
    <name type="scientific">Pedobacter psychrophilus</name>
    <dbReference type="NCBI Taxonomy" id="1826909"/>
    <lineage>
        <taxon>Bacteria</taxon>
        <taxon>Pseudomonadati</taxon>
        <taxon>Bacteroidota</taxon>
        <taxon>Sphingobacteriia</taxon>
        <taxon>Sphingobacteriales</taxon>
        <taxon>Sphingobacteriaceae</taxon>
        <taxon>Pedobacter</taxon>
    </lineage>
</organism>
<protein>
    <recommendedName>
        <fullName evidence="3">DUF2452 domain-containing protein</fullName>
    </recommendedName>
</protein>
<name>A0A179DHK2_9SPHI</name>
<dbReference type="Proteomes" id="UP000078459">
    <property type="component" value="Unassembled WGS sequence"/>
</dbReference>
<reference evidence="1 2" key="2">
    <citation type="submission" date="2016-06" db="EMBL/GenBank/DDBJ databases">
        <title>Pedobacter psychrophilus sp. nov., isolated from Antarctic fragmentary rock.</title>
        <authorList>
            <person name="Svec P."/>
        </authorList>
    </citation>
    <scope>NUCLEOTIDE SEQUENCE [LARGE SCALE GENOMIC DNA]</scope>
    <source>
        <strain evidence="1 2">CCM 8644</strain>
    </source>
</reference>
<accession>A0A179DHK2</accession>
<dbReference type="EMBL" id="LWHJ01000022">
    <property type="protein sequence ID" value="OAQ40374.1"/>
    <property type="molecule type" value="Genomic_DNA"/>
</dbReference>
<sequence length="165" mass="19146">MTENSTTNPQHKSEYYIGEAKFSPIPMSVSSPVIKLIDKNKVRANAVEAMHMQAHQQIGMLRKQAELIMQQVKEIEERLKISELIYKAEMRFKPVMGQIYHLYEKEEKGTFLVSMIAPNEWGRSKAFSRFLSTIRLLSDSTWDVLDKASFNFEEFEEAIPLNQDV</sequence>
<dbReference type="STRING" id="1826909.A5893_05335"/>
<dbReference type="InterPro" id="IPR019534">
    <property type="entry name" value="DUF2452"/>
</dbReference>
<dbReference type="RefSeq" id="WP_068821612.1">
    <property type="nucleotide sequence ID" value="NZ_LWHJ01000022.1"/>
</dbReference>
<evidence type="ECO:0000313" key="1">
    <source>
        <dbReference type="EMBL" id="OAQ40374.1"/>
    </source>
</evidence>
<gene>
    <name evidence="1" type="ORF">A5893_05335</name>
</gene>
<keyword evidence="2" id="KW-1185">Reference proteome</keyword>
<evidence type="ECO:0008006" key="3">
    <source>
        <dbReference type="Google" id="ProtNLM"/>
    </source>
</evidence>
<proteinExistence type="predicted"/>